<dbReference type="Proteomes" id="UP000825051">
    <property type="component" value="Chromosome"/>
</dbReference>
<dbReference type="InterPro" id="IPR008928">
    <property type="entry name" value="6-hairpin_glycosidase_sf"/>
</dbReference>
<gene>
    <name evidence="2" type="ORF">K0B96_00150</name>
</gene>
<reference evidence="2" key="1">
    <citation type="submission" date="2021-08" db="EMBL/GenBank/DDBJ databases">
        <title>Genome of a novel bacterium of the phylum Verrucomicrobia, Oleiharenicola sp. KSB-15.</title>
        <authorList>
            <person name="Chung J.-H."/>
            <person name="Ahn J.-H."/>
            <person name="Yoon Y."/>
            <person name="Kim D.-Y."/>
            <person name="An S.-H."/>
            <person name="Park I."/>
            <person name="Yeon J."/>
        </authorList>
    </citation>
    <scope>NUCLEOTIDE SEQUENCE</scope>
    <source>
        <strain evidence="2">KSB-15</strain>
    </source>
</reference>
<dbReference type="GO" id="GO:0005975">
    <property type="term" value="P:carbohydrate metabolic process"/>
    <property type="evidence" value="ECO:0007669"/>
    <property type="project" value="InterPro"/>
</dbReference>
<proteinExistence type="predicted"/>
<dbReference type="RefSeq" id="WP_220162408.1">
    <property type="nucleotide sequence ID" value="NZ_CP080507.1"/>
</dbReference>
<evidence type="ECO:0000313" key="2">
    <source>
        <dbReference type="EMBL" id="QYM79061.1"/>
    </source>
</evidence>
<feature type="region of interest" description="Disordered" evidence="1">
    <location>
        <begin position="71"/>
        <end position="91"/>
    </location>
</feature>
<sequence>MALIVSAAFSLSAQSEPTAPLTSTEPSAGATPLRLAAVSPADLSALELTADRGTVAVLPLTVGGVLSPRIADGTPAPSTVGGVPSPRAPASSSPHRVEFLVTAKPPAAASAADVLVTLRTPAWAFTVRAGDVTTEFPVFLPAEGVAITLASDPRAYAQIAAATHARGTLTKLQRYEREPEENFPDAATHTREQKVQTWLGLSRDMRIFRIDPRATSIQPTRSGFDLKLPETSDQQPIYLFNVGRGWGPADHITRRLDDGDLPILHAETVDDALVYDVTLFASYEKSPFDAAHLRGTHYLVADAYSHGHMFTPEQSAELEKLRPTELDQPEETVLYARVVATNRGATPAYALFKSVSPTLPPVMKPPAWTFDRATGFGVFPTGRVFAVSRTADGPLDLPEKSVLLQPGASVTFDFFVPHSPISAARAAALATQSFDMRLAEARAFWRGKLASAARLHLPEPRMDEMMRAGLLHLDLINYGLEPHGTLAPTIGIYSPIGSESAPIIQFMDSMGWHETARRAINYFLDKQHADGFIQNFNGYMLETGAALWTIGEHYRYTHDDTWARAVAPKVIKSCEFLAAWRARNRTEALRGHGYGLLEGKVADPDDPFHSFMLSGYAYLGLARAAEMLVAIDPAASARWRAEADSLRADLRTALAESMARSPVVPLGDGTWSRTAPPWTEDRGVMMLHVDGAPVFTHGTMTARDSLLGPLYLAFQEVLAPDEPVTTALLHVNSELMLADNVAFSQPYYSRHPWVHLHRGEVKPFLKAYYNAVAALADRSTYTFTEHFFPASDHKTHEEAWFLMQTRWMLYFEDGDTLHLLATVPRDYLADGKTISVENVSSYFGPLSFRVDSDLAHGVIRAHVTCAGPRHPRDVEFRLPHPTGARATSVEGGTYDAARELVRLENFTGEADVVLRFPTK</sequence>
<evidence type="ECO:0000313" key="3">
    <source>
        <dbReference type="Proteomes" id="UP000825051"/>
    </source>
</evidence>
<organism evidence="2 3">
    <name type="scientific">Horticoccus luteus</name>
    <dbReference type="NCBI Taxonomy" id="2862869"/>
    <lineage>
        <taxon>Bacteria</taxon>
        <taxon>Pseudomonadati</taxon>
        <taxon>Verrucomicrobiota</taxon>
        <taxon>Opitutia</taxon>
        <taxon>Opitutales</taxon>
        <taxon>Opitutaceae</taxon>
        <taxon>Horticoccus</taxon>
    </lineage>
</organism>
<dbReference type="Gene3D" id="1.50.10.10">
    <property type="match status" value="1"/>
</dbReference>
<evidence type="ECO:0000256" key="1">
    <source>
        <dbReference type="SAM" id="MobiDB-lite"/>
    </source>
</evidence>
<dbReference type="KEGG" id="ole:K0B96_00150"/>
<protein>
    <submittedName>
        <fullName evidence="2">Uncharacterized protein</fullName>
    </submittedName>
</protein>
<keyword evidence="3" id="KW-1185">Reference proteome</keyword>
<dbReference type="EMBL" id="CP080507">
    <property type="protein sequence ID" value="QYM79061.1"/>
    <property type="molecule type" value="Genomic_DNA"/>
</dbReference>
<dbReference type="InterPro" id="IPR012341">
    <property type="entry name" value="6hp_glycosidase-like_sf"/>
</dbReference>
<name>A0A8F9XLB8_9BACT</name>
<accession>A0A8F9XLB8</accession>
<dbReference type="AlphaFoldDB" id="A0A8F9XLB8"/>
<dbReference type="SUPFAM" id="SSF48208">
    <property type="entry name" value="Six-hairpin glycosidases"/>
    <property type="match status" value="1"/>
</dbReference>